<protein>
    <recommendedName>
        <fullName evidence="5">Nuclear transport factor 2 family protein</fullName>
    </recommendedName>
</protein>
<sequence length="175" mass="17994">MNHHIARYTVTASVLLAVTAAALTGCSSHPRHAPTTTPAVTTAPTAEDGGAHQEDDGDDGAQPDTSTTANAAALDVISAFMTAWARPGLDQRRWHADVARYTSPTYADKLATVDPAGVPATQVTTAPAVRTATAGAVVADVGTDAGPITVTCVRLNGRWLVVNVEPPEPHPEATP</sequence>
<accession>A0A919UEX5</accession>
<reference evidence="3" key="1">
    <citation type="submission" date="2021-01" db="EMBL/GenBank/DDBJ databases">
        <title>Whole genome shotgun sequence of Dactylosporangium siamense NBRC 106093.</title>
        <authorList>
            <person name="Komaki H."/>
            <person name="Tamura T."/>
        </authorList>
    </citation>
    <scope>NUCLEOTIDE SEQUENCE</scope>
    <source>
        <strain evidence="3">NBRC 106093</strain>
    </source>
</reference>
<dbReference type="EMBL" id="BONQ01000201">
    <property type="protein sequence ID" value="GIG52914.1"/>
    <property type="molecule type" value="Genomic_DNA"/>
</dbReference>
<comment type="caution">
    <text evidence="3">The sequence shown here is derived from an EMBL/GenBank/DDBJ whole genome shotgun (WGS) entry which is preliminary data.</text>
</comment>
<feature type="chain" id="PRO_5037367373" description="Nuclear transport factor 2 family protein" evidence="2">
    <location>
        <begin position="34"/>
        <end position="175"/>
    </location>
</feature>
<organism evidence="3 4">
    <name type="scientific">Dactylosporangium siamense</name>
    <dbReference type="NCBI Taxonomy" id="685454"/>
    <lineage>
        <taxon>Bacteria</taxon>
        <taxon>Bacillati</taxon>
        <taxon>Actinomycetota</taxon>
        <taxon>Actinomycetes</taxon>
        <taxon>Micromonosporales</taxon>
        <taxon>Micromonosporaceae</taxon>
        <taxon>Dactylosporangium</taxon>
    </lineage>
</organism>
<dbReference type="Proteomes" id="UP000660611">
    <property type="component" value="Unassembled WGS sequence"/>
</dbReference>
<dbReference type="RefSeq" id="WP_203854518.1">
    <property type="nucleotide sequence ID" value="NZ_BAAAVW010000030.1"/>
</dbReference>
<evidence type="ECO:0000313" key="4">
    <source>
        <dbReference type="Proteomes" id="UP000660611"/>
    </source>
</evidence>
<evidence type="ECO:0000256" key="1">
    <source>
        <dbReference type="SAM" id="MobiDB-lite"/>
    </source>
</evidence>
<gene>
    <name evidence="3" type="ORF">Dsi01nite_109550</name>
</gene>
<feature type="signal peptide" evidence="2">
    <location>
        <begin position="1"/>
        <end position="33"/>
    </location>
</feature>
<keyword evidence="2" id="KW-0732">Signal</keyword>
<evidence type="ECO:0000313" key="3">
    <source>
        <dbReference type="EMBL" id="GIG52914.1"/>
    </source>
</evidence>
<name>A0A919UEX5_9ACTN</name>
<feature type="region of interest" description="Disordered" evidence="1">
    <location>
        <begin position="27"/>
        <end position="66"/>
    </location>
</feature>
<evidence type="ECO:0008006" key="5">
    <source>
        <dbReference type="Google" id="ProtNLM"/>
    </source>
</evidence>
<proteinExistence type="predicted"/>
<feature type="compositionally biased region" description="Low complexity" evidence="1">
    <location>
        <begin position="33"/>
        <end position="46"/>
    </location>
</feature>
<dbReference type="PROSITE" id="PS51257">
    <property type="entry name" value="PROKAR_LIPOPROTEIN"/>
    <property type="match status" value="1"/>
</dbReference>
<dbReference type="AlphaFoldDB" id="A0A919UEX5"/>
<keyword evidence="4" id="KW-1185">Reference proteome</keyword>
<evidence type="ECO:0000256" key="2">
    <source>
        <dbReference type="SAM" id="SignalP"/>
    </source>
</evidence>